<proteinExistence type="inferred from homology"/>
<feature type="transmembrane region" description="Helical" evidence="7">
    <location>
        <begin position="156"/>
        <end position="176"/>
    </location>
</feature>
<evidence type="ECO:0000256" key="1">
    <source>
        <dbReference type="ARBA" id="ARBA00004651"/>
    </source>
</evidence>
<feature type="transmembrane region" description="Helical" evidence="7">
    <location>
        <begin position="121"/>
        <end position="144"/>
    </location>
</feature>
<feature type="transmembrane region" description="Helical" evidence="7">
    <location>
        <begin position="197"/>
        <end position="222"/>
    </location>
</feature>
<dbReference type="PANTHER" id="PTHR43744:SF8">
    <property type="entry name" value="SN-GLYCEROL-3-PHOSPHATE TRANSPORT SYSTEM PERMEASE PROTEIN UGPE"/>
    <property type="match status" value="1"/>
</dbReference>
<sequence>MSIIATKHTHGTASRKESNGSIKELPYYIILSLLVIFSLGPLLLLLMNSLKSDAERGVNPLGIPMHPLLSNYVEAWEQGNFSTTMPNSIIISLSTVVGVCILAGMASYAMTRLNLPGGAVVILYLFAGSSLPAQLFLVPLYFLWNSLNLIDSLPGLIIIYLATLSPFATLLLRSYMLSISREFDEAAYIDGANKLQVLIHIILPLSWPGLLTVALTTALASWNEFFFAVTFIQREKFMPISTSFLAFQQAFTRNWGLTNAAAIITIAPMIILFLFFQRRFIAGLASGGLKG</sequence>
<accession>A0A8J3IQ68</accession>
<dbReference type="Gene3D" id="1.10.3720.10">
    <property type="entry name" value="MetI-like"/>
    <property type="match status" value="1"/>
</dbReference>
<keyword evidence="5 7" id="KW-1133">Transmembrane helix</keyword>
<dbReference type="CDD" id="cd06261">
    <property type="entry name" value="TM_PBP2"/>
    <property type="match status" value="1"/>
</dbReference>
<dbReference type="GO" id="GO:0005886">
    <property type="term" value="C:plasma membrane"/>
    <property type="evidence" value="ECO:0007669"/>
    <property type="project" value="UniProtKB-SubCell"/>
</dbReference>
<keyword evidence="4 7" id="KW-0812">Transmembrane</keyword>
<evidence type="ECO:0000256" key="5">
    <source>
        <dbReference type="ARBA" id="ARBA00022989"/>
    </source>
</evidence>
<keyword evidence="10" id="KW-1185">Reference proteome</keyword>
<keyword evidence="3" id="KW-1003">Cell membrane</keyword>
<evidence type="ECO:0000256" key="6">
    <source>
        <dbReference type="ARBA" id="ARBA00023136"/>
    </source>
</evidence>
<reference evidence="9" key="1">
    <citation type="submission" date="2020-10" db="EMBL/GenBank/DDBJ databases">
        <title>Taxonomic study of unclassified bacteria belonging to the class Ktedonobacteria.</title>
        <authorList>
            <person name="Yabe S."/>
            <person name="Wang C.M."/>
            <person name="Zheng Y."/>
            <person name="Sakai Y."/>
            <person name="Cavaletti L."/>
            <person name="Monciardini P."/>
            <person name="Donadio S."/>
        </authorList>
    </citation>
    <scope>NUCLEOTIDE SEQUENCE</scope>
    <source>
        <strain evidence="9">ID150040</strain>
    </source>
</reference>
<evidence type="ECO:0000313" key="10">
    <source>
        <dbReference type="Proteomes" id="UP000597444"/>
    </source>
</evidence>
<dbReference type="AlphaFoldDB" id="A0A8J3IQ68"/>
<keyword evidence="2 7" id="KW-0813">Transport</keyword>
<name>A0A8J3IQ68_9CHLR</name>
<gene>
    <name evidence="9" type="primary">yurM</name>
    <name evidence="9" type="ORF">KSF_043540</name>
</gene>
<feature type="transmembrane region" description="Helical" evidence="7">
    <location>
        <begin position="89"/>
        <end position="109"/>
    </location>
</feature>
<dbReference type="InterPro" id="IPR035906">
    <property type="entry name" value="MetI-like_sf"/>
</dbReference>
<evidence type="ECO:0000256" key="2">
    <source>
        <dbReference type="ARBA" id="ARBA00022448"/>
    </source>
</evidence>
<feature type="transmembrane region" description="Helical" evidence="7">
    <location>
        <begin position="255"/>
        <end position="276"/>
    </location>
</feature>
<organism evidence="9 10">
    <name type="scientific">Reticulibacter mediterranei</name>
    <dbReference type="NCBI Taxonomy" id="2778369"/>
    <lineage>
        <taxon>Bacteria</taxon>
        <taxon>Bacillati</taxon>
        <taxon>Chloroflexota</taxon>
        <taxon>Ktedonobacteria</taxon>
        <taxon>Ktedonobacterales</taxon>
        <taxon>Reticulibacteraceae</taxon>
        <taxon>Reticulibacter</taxon>
    </lineage>
</organism>
<protein>
    <submittedName>
        <fullName evidence="9">Putative ABC transporter permease protein YurM</fullName>
    </submittedName>
</protein>
<feature type="transmembrane region" description="Helical" evidence="7">
    <location>
        <begin position="25"/>
        <end position="47"/>
    </location>
</feature>
<dbReference type="Proteomes" id="UP000597444">
    <property type="component" value="Unassembled WGS sequence"/>
</dbReference>
<comment type="subcellular location">
    <subcellularLocation>
        <location evidence="1 7">Cell membrane</location>
        <topology evidence="1 7">Multi-pass membrane protein</topology>
    </subcellularLocation>
</comment>
<dbReference type="InterPro" id="IPR000515">
    <property type="entry name" value="MetI-like"/>
</dbReference>
<evidence type="ECO:0000256" key="7">
    <source>
        <dbReference type="RuleBase" id="RU363032"/>
    </source>
</evidence>
<evidence type="ECO:0000256" key="3">
    <source>
        <dbReference type="ARBA" id="ARBA00022475"/>
    </source>
</evidence>
<feature type="domain" description="ABC transmembrane type-1" evidence="8">
    <location>
        <begin position="85"/>
        <end position="276"/>
    </location>
</feature>
<dbReference type="PROSITE" id="PS50928">
    <property type="entry name" value="ABC_TM1"/>
    <property type="match status" value="1"/>
</dbReference>
<comment type="caution">
    <text evidence="9">The sequence shown here is derived from an EMBL/GenBank/DDBJ whole genome shotgun (WGS) entry which is preliminary data.</text>
</comment>
<evidence type="ECO:0000313" key="9">
    <source>
        <dbReference type="EMBL" id="GHO94306.1"/>
    </source>
</evidence>
<keyword evidence="6 7" id="KW-0472">Membrane</keyword>
<dbReference type="GO" id="GO:0055085">
    <property type="term" value="P:transmembrane transport"/>
    <property type="evidence" value="ECO:0007669"/>
    <property type="project" value="InterPro"/>
</dbReference>
<comment type="similarity">
    <text evidence="7">Belongs to the binding-protein-dependent transport system permease family.</text>
</comment>
<evidence type="ECO:0000256" key="4">
    <source>
        <dbReference type="ARBA" id="ARBA00022692"/>
    </source>
</evidence>
<dbReference type="Pfam" id="PF00528">
    <property type="entry name" value="BPD_transp_1"/>
    <property type="match status" value="1"/>
</dbReference>
<dbReference type="SUPFAM" id="SSF161098">
    <property type="entry name" value="MetI-like"/>
    <property type="match status" value="1"/>
</dbReference>
<evidence type="ECO:0000259" key="8">
    <source>
        <dbReference type="PROSITE" id="PS50928"/>
    </source>
</evidence>
<dbReference type="PANTHER" id="PTHR43744">
    <property type="entry name" value="ABC TRANSPORTER PERMEASE PROTEIN MG189-RELATED-RELATED"/>
    <property type="match status" value="1"/>
</dbReference>
<dbReference type="RefSeq" id="WP_220205049.1">
    <property type="nucleotide sequence ID" value="NZ_BNJK01000001.1"/>
</dbReference>
<dbReference type="EMBL" id="BNJK01000001">
    <property type="protein sequence ID" value="GHO94306.1"/>
    <property type="molecule type" value="Genomic_DNA"/>
</dbReference>